<dbReference type="Gene3D" id="2.70.70.10">
    <property type="entry name" value="Glucose Permease (Domain IIA)"/>
    <property type="match status" value="1"/>
</dbReference>
<dbReference type="CDD" id="cd12797">
    <property type="entry name" value="M23_peptidase"/>
    <property type="match status" value="1"/>
</dbReference>
<gene>
    <name evidence="4" type="ORF">NJF43_02975</name>
</gene>
<dbReference type="InterPro" id="IPR016047">
    <property type="entry name" value="M23ase_b-sheet_dom"/>
</dbReference>
<organism evidence="4 5">
    <name type="scientific">Stutzerimonas nitrititolerans</name>
    <dbReference type="NCBI Taxonomy" id="2482751"/>
    <lineage>
        <taxon>Bacteria</taxon>
        <taxon>Pseudomonadati</taxon>
        <taxon>Pseudomonadota</taxon>
        <taxon>Gammaproteobacteria</taxon>
        <taxon>Pseudomonadales</taxon>
        <taxon>Pseudomonadaceae</taxon>
        <taxon>Stutzerimonas</taxon>
    </lineage>
</organism>
<dbReference type="InterPro" id="IPR011055">
    <property type="entry name" value="Dup_hybrid_motif"/>
</dbReference>
<feature type="region of interest" description="Disordered" evidence="1">
    <location>
        <begin position="276"/>
        <end position="296"/>
    </location>
</feature>
<accession>A0AA42BCT7</accession>
<evidence type="ECO:0000313" key="5">
    <source>
        <dbReference type="Proteomes" id="UP001165292"/>
    </source>
</evidence>
<comment type="caution">
    <text evidence="4">The sequence shown here is derived from an EMBL/GenBank/DDBJ whole genome shotgun (WGS) entry which is preliminary data.</text>
</comment>
<evidence type="ECO:0000313" key="4">
    <source>
        <dbReference type="EMBL" id="MCO7543715.1"/>
    </source>
</evidence>
<evidence type="ECO:0000256" key="2">
    <source>
        <dbReference type="SAM" id="SignalP"/>
    </source>
</evidence>
<dbReference type="PANTHER" id="PTHR21666:SF294">
    <property type="entry name" value="PEPTIDASE M23"/>
    <property type="match status" value="1"/>
</dbReference>
<dbReference type="EMBL" id="JAMYBS010000002">
    <property type="protein sequence ID" value="MCO7543715.1"/>
    <property type="molecule type" value="Genomic_DNA"/>
</dbReference>
<protein>
    <submittedName>
        <fullName evidence="4">M23 family metallopeptidase</fullName>
    </submittedName>
</protein>
<proteinExistence type="predicted"/>
<dbReference type="PANTHER" id="PTHR21666">
    <property type="entry name" value="PEPTIDASE-RELATED"/>
    <property type="match status" value="1"/>
</dbReference>
<feature type="signal peptide" evidence="2">
    <location>
        <begin position="1"/>
        <end position="25"/>
    </location>
</feature>
<dbReference type="RefSeq" id="WP_253162244.1">
    <property type="nucleotide sequence ID" value="NZ_JAMYBS010000002.1"/>
</dbReference>
<name>A0AA42BCT7_9GAMM</name>
<feature type="domain" description="M23ase beta-sheet core" evidence="3">
    <location>
        <begin position="160"/>
        <end position="254"/>
    </location>
</feature>
<dbReference type="GO" id="GO:0004222">
    <property type="term" value="F:metalloendopeptidase activity"/>
    <property type="evidence" value="ECO:0007669"/>
    <property type="project" value="TreeGrafter"/>
</dbReference>
<dbReference type="SUPFAM" id="SSF51261">
    <property type="entry name" value="Duplicated hybrid motif"/>
    <property type="match status" value="1"/>
</dbReference>
<keyword evidence="2" id="KW-0732">Signal</keyword>
<evidence type="ECO:0000259" key="3">
    <source>
        <dbReference type="Pfam" id="PF01551"/>
    </source>
</evidence>
<dbReference type="InterPro" id="IPR050570">
    <property type="entry name" value="Cell_wall_metabolism_enzyme"/>
</dbReference>
<dbReference type="Proteomes" id="UP001165292">
    <property type="component" value="Unassembled WGS sequence"/>
</dbReference>
<dbReference type="Pfam" id="PF01551">
    <property type="entry name" value="Peptidase_M23"/>
    <property type="match status" value="1"/>
</dbReference>
<reference evidence="4" key="1">
    <citation type="submission" date="2022-06" db="EMBL/GenBank/DDBJ databases">
        <title>Detection of beta-lactamases in bacteria of animal origin.</title>
        <authorList>
            <person name="Mlynarcik P."/>
            <person name="Zdarska V."/>
            <person name="Chudobova H."/>
            <person name="Prochazkova P."/>
            <person name="Hricova K."/>
            <person name="Mezerova K."/>
            <person name="Bardon J."/>
            <person name="Dolejska M."/>
            <person name="Sukkar I."/>
            <person name="Kolar M."/>
        </authorList>
    </citation>
    <scope>NUCLEOTIDE SEQUENCE</scope>
    <source>
        <strain evidence="4">S 300-3</strain>
    </source>
</reference>
<sequence length="296" mass="31623">MPFLRPFAYPLLFLLGLAPWSAALAANNQSGATKPGTVRLFINRAGGGKAMDVSNTLDVPVDVTLRISRRVNVAGVCNGLIRTRVPANSRVRVATLSKRQPGGPIMFKHSFSYVPLFTPEPRQPGSVAGPAYALPWQGGPFRISQGAGGDYSHNTPRGRHAVDIAMPVGTPILAARAGTVVAVRNGQAGRHPDPAGNYVRIRHADGSESAYLHLSRGSVRVGTGQRVKVGTPLGESGNTGRSTGPHLHFVVQKKTGDGMVSVPFRFAQPVESLPNFASREPWDHSMRRSTSSRLTK</sequence>
<evidence type="ECO:0000256" key="1">
    <source>
        <dbReference type="SAM" id="MobiDB-lite"/>
    </source>
</evidence>
<feature type="chain" id="PRO_5041201890" evidence="2">
    <location>
        <begin position="26"/>
        <end position="296"/>
    </location>
</feature>
<dbReference type="AlphaFoldDB" id="A0AA42BCT7"/>